<evidence type="ECO:0000256" key="6">
    <source>
        <dbReference type="ARBA" id="ARBA00022787"/>
    </source>
</evidence>
<feature type="transmembrane region" description="Helical" evidence="13">
    <location>
        <begin position="128"/>
        <end position="149"/>
    </location>
</feature>
<comment type="domain">
    <text evidence="12">The C-terminus is required for mitochondrial localization, while the N-terminus is necessary for mitochondrial fission.</text>
</comment>
<keyword evidence="8 13" id="KW-1133">Transmembrane helix</keyword>
<accession>A0A8H5LM67</accession>
<keyword evidence="9 12" id="KW-0496">Mitochondrion</keyword>
<evidence type="ECO:0000313" key="15">
    <source>
        <dbReference type="Proteomes" id="UP000559027"/>
    </source>
</evidence>
<dbReference type="InterPro" id="IPR028058">
    <property type="entry name" value="Fis1_TPR_N"/>
</dbReference>
<evidence type="ECO:0000256" key="10">
    <source>
        <dbReference type="ARBA" id="ARBA00023136"/>
    </source>
</evidence>
<dbReference type="Gene3D" id="1.25.40.10">
    <property type="entry name" value="Tetratricopeptide repeat domain"/>
    <property type="match status" value="1"/>
</dbReference>
<dbReference type="PIRSF" id="PIRSF008835">
    <property type="entry name" value="TPR_repeat_11_Fis1"/>
    <property type="match status" value="1"/>
</dbReference>
<dbReference type="FunFam" id="1.25.40.10:FF:000179">
    <property type="entry name" value="Mitochondrial fission 1 protein"/>
    <property type="match status" value="1"/>
</dbReference>
<comment type="caution">
    <text evidence="14">The sequence shown here is derived from an EMBL/GenBank/DDBJ whole genome shotgun (WGS) entry which is preliminary data.</text>
</comment>
<evidence type="ECO:0000256" key="4">
    <source>
        <dbReference type="ARBA" id="ARBA00022692"/>
    </source>
</evidence>
<evidence type="ECO:0000256" key="8">
    <source>
        <dbReference type="ARBA" id="ARBA00022989"/>
    </source>
</evidence>
<protein>
    <recommendedName>
        <fullName evidence="3 12">Mitochondrial fission 1 protein</fullName>
    </recommendedName>
</protein>
<dbReference type="AlphaFoldDB" id="A0A8H5LM67"/>
<dbReference type="GO" id="GO:0016559">
    <property type="term" value="P:peroxisome fission"/>
    <property type="evidence" value="ECO:0007669"/>
    <property type="project" value="TreeGrafter"/>
</dbReference>
<keyword evidence="6 12" id="KW-1000">Mitochondrion outer membrane</keyword>
<dbReference type="EMBL" id="JAACJO010000002">
    <property type="protein sequence ID" value="KAF5362229.1"/>
    <property type="molecule type" value="Genomic_DNA"/>
</dbReference>
<keyword evidence="5" id="KW-0677">Repeat</keyword>
<dbReference type="PANTHER" id="PTHR13247:SF0">
    <property type="entry name" value="MITOCHONDRIAL FISSION 1 PROTEIN"/>
    <property type="match status" value="1"/>
</dbReference>
<evidence type="ECO:0000256" key="2">
    <source>
        <dbReference type="ARBA" id="ARBA00008937"/>
    </source>
</evidence>
<dbReference type="GO" id="GO:0005778">
    <property type="term" value="C:peroxisomal membrane"/>
    <property type="evidence" value="ECO:0007669"/>
    <property type="project" value="TreeGrafter"/>
</dbReference>
<gene>
    <name evidence="14" type="ORF">D9756_002505</name>
</gene>
<keyword evidence="10 12" id="KW-0472">Membrane</keyword>
<dbReference type="Pfam" id="PF14852">
    <property type="entry name" value="Fis1_TPR_N"/>
    <property type="match status" value="1"/>
</dbReference>
<dbReference type="Pfam" id="PF14853">
    <property type="entry name" value="Fis1_TPR_C"/>
    <property type="match status" value="1"/>
</dbReference>
<dbReference type="CDD" id="cd12212">
    <property type="entry name" value="Fis1"/>
    <property type="match status" value="1"/>
</dbReference>
<evidence type="ECO:0000256" key="3">
    <source>
        <dbReference type="ARBA" id="ARBA00014314"/>
    </source>
</evidence>
<comment type="function">
    <text evidence="11">Has a role in mitochondrial fission. Has a role in outer membrane fission but not matrix separation.</text>
</comment>
<keyword evidence="15" id="KW-1185">Reference proteome</keyword>
<dbReference type="OrthoDB" id="421154at2759"/>
<name>A0A8H5LM67_9AGAR</name>
<sequence length="158" mass="17828">MPTELPYAADAEVSLSYDEIEVLRRQYQKELSAAHVTIQTKFNYAWGLVKSPVHEHQVEGVRLLQEIYRAEPTRRRECLYYLALGHYKMANYEEAKRFNALLLEKEPTNLQAQSLSQLIEKAVTKEGYIGMALAGGAAAVGGILLAGLLRRAARKYSQ</sequence>
<keyword evidence="4 13" id="KW-0812">Transmembrane</keyword>
<evidence type="ECO:0000256" key="1">
    <source>
        <dbReference type="ARBA" id="ARBA00004572"/>
    </source>
</evidence>
<evidence type="ECO:0000313" key="14">
    <source>
        <dbReference type="EMBL" id="KAF5362229.1"/>
    </source>
</evidence>
<reference evidence="14 15" key="1">
    <citation type="journal article" date="2020" name="ISME J.">
        <title>Uncovering the hidden diversity of litter-decomposition mechanisms in mushroom-forming fungi.</title>
        <authorList>
            <person name="Floudas D."/>
            <person name="Bentzer J."/>
            <person name="Ahren D."/>
            <person name="Johansson T."/>
            <person name="Persson P."/>
            <person name="Tunlid A."/>
        </authorList>
    </citation>
    <scope>NUCLEOTIDE SEQUENCE [LARGE SCALE GENOMIC DNA]</scope>
    <source>
        <strain evidence="14 15">CBS 146.42</strain>
    </source>
</reference>
<dbReference type="GO" id="GO:0000422">
    <property type="term" value="P:autophagy of mitochondrion"/>
    <property type="evidence" value="ECO:0007669"/>
    <property type="project" value="TreeGrafter"/>
</dbReference>
<evidence type="ECO:0000256" key="5">
    <source>
        <dbReference type="ARBA" id="ARBA00022737"/>
    </source>
</evidence>
<dbReference type="PANTHER" id="PTHR13247">
    <property type="entry name" value="TETRATRICOPEPTIDE REPEAT PROTEIN 11 TPR REPEAT PROTEIN 11"/>
    <property type="match status" value="1"/>
</dbReference>
<dbReference type="InterPro" id="IPR016543">
    <property type="entry name" value="Fis1"/>
</dbReference>
<dbReference type="InterPro" id="IPR033745">
    <property type="entry name" value="Fis1_cytosol"/>
</dbReference>
<keyword evidence="7" id="KW-0802">TPR repeat</keyword>
<dbReference type="GO" id="GO:0005741">
    <property type="term" value="C:mitochondrial outer membrane"/>
    <property type="evidence" value="ECO:0007669"/>
    <property type="project" value="UniProtKB-SubCell"/>
</dbReference>
<comment type="subcellular location">
    <subcellularLocation>
        <location evidence="1">Mitochondrion outer membrane</location>
        <topology evidence="1">Single-pass membrane protein</topology>
    </subcellularLocation>
</comment>
<evidence type="ECO:0000256" key="13">
    <source>
        <dbReference type="SAM" id="Phobius"/>
    </source>
</evidence>
<comment type="similarity">
    <text evidence="2 12">Belongs to the FIS1 family.</text>
</comment>
<dbReference type="InterPro" id="IPR011990">
    <property type="entry name" value="TPR-like_helical_dom_sf"/>
</dbReference>
<proteinExistence type="inferred from homology"/>
<evidence type="ECO:0000256" key="12">
    <source>
        <dbReference type="PIRNR" id="PIRNR008835"/>
    </source>
</evidence>
<organism evidence="14 15">
    <name type="scientific">Leucocoprinus leucothites</name>
    <dbReference type="NCBI Taxonomy" id="201217"/>
    <lineage>
        <taxon>Eukaryota</taxon>
        <taxon>Fungi</taxon>
        <taxon>Dikarya</taxon>
        <taxon>Basidiomycota</taxon>
        <taxon>Agaricomycotina</taxon>
        <taxon>Agaricomycetes</taxon>
        <taxon>Agaricomycetidae</taxon>
        <taxon>Agaricales</taxon>
        <taxon>Agaricineae</taxon>
        <taxon>Agaricaceae</taxon>
        <taxon>Leucocoprinus</taxon>
    </lineage>
</organism>
<evidence type="ECO:0000256" key="7">
    <source>
        <dbReference type="ARBA" id="ARBA00022803"/>
    </source>
</evidence>
<dbReference type="SUPFAM" id="SSF48452">
    <property type="entry name" value="TPR-like"/>
    <property type="match status" value="1"/>
</dbReference>
<evidence type="ECO:0000256" key="9">
    <source>
        <dbReference type="ARBA" id="ARBA00023128"/>
    </source>
</evidence>
<dbReference type="GO" id="GO:0000266">
    <property type="term" value="P:mitochondrial fission"/>
    <property type="evidence" value="ECO:0007669"/>
    <property type="project" value="UniProtKB-UniRule"/>
</dbReference>
<dbReference type="InterPro" id="IPR028061">
    <property type="entry name" value="Fis1_TPR_C"/>
</dbReference>
<dbReference type="Proteomes" id="UP000559027">
    <property type="component" value="Unassembled WGS sequence"/>
</dbReference>
<evidence type="ECO:0000256" key="11">
    <source>
        <dbReference type="ARBA" id="ARBA00025016"/>
    </source>
</evidence>